<reference evidence="17 18" key="1">
    <citation type="submission" date="2018-05" db="EMBL/GenBank/DDBJ databases">
        <title>Genomic analysis of Gracilibacillus dipsosauri DD1 reveals novel features of a salt-tolerant amylase.</title>
        <authorList>
            <person name="Deutch C.E."/>
            <person name="Yang S."/>
        </authorList>
    </citation>
    <scope>NUCLEOTIDE SEQUENCE [LARGE SCALE GENOMIC DNA]</scope>
    <source>
        <strain evidence="17 18">DD1</strain>
    </source>
</reference>
<evidence type="ECO:0000256" key="11">
    <source>
        <dbReference type="ARBA" id="ARBA00022989"/>
    </source>
</evidence>
<evidence type="ECO:0000256" key="10">
    <source>
        <dbReference type="ARBA" id="ARBA00022840"/>
    </source>
</evidence>
<gene>
    <name evidence="17" type="ORF">DLJ74_02210</name>
</gene>
<name>A0A317L285_9BACI</name>
<feature type="transmembrane region" description="Helical" evidence="15">
    <location>
        <begin position="20"/>
        <end position="40"/>
    </location>
</feature>
<dbReference type="PANTHER" id="PTHR34220">
    <property type="entry name" value="SENSOR HISTIDINE KINASE YPDA"/>
    <property type="match status" value="1"/>
</dbReference>
<evidence type="ECO:0000313" key="18">
    <source>
        <dbReference type="Proteomes" id="UP000245624"/>
    </source>
</evidence>
<keyword evidence="7 15" id="KW-0812">Transmembrane</keyword>
<keyword evidence="5" id="KW-0597">Phosphoprotein</keyword>
<dbReference type="PRINTS" id="PR00344">
    <property type="entry name" value="BCTRLSENSOR"/>
</dbReference>
<evidence type="ECO:0000256" key="7">
    <source>
        <dbReference type="ARBA" id="ARBA00022692"/>
    </source>
</evidence>
<evidence type="ECO:0000256" key="5">
    <source>
        <dbReference type="ARBA" id="ARBA00022553"/>
    </source>
</evidence>
<sequence>MKRLNKLRNDLQSLSLKSRIAILFAISTFIPLMFTVLFSYHTMSTILTNKLHTNFNSNLHQISLTIENTINDMNYVSQQIDFSENIQFRLKTYLKMEDSLEKTRLYEDIKNELNLITFSNPNIGLSLIYVEKENKYLFNSHGVKDEFHLRNQPLFIKGYKIDNFGPHVSMERYNDKYVLSTVRQLDMDYENHVYLYMESNLDLTRNIVEKDNVLNHTSYLLLNKQNEVIYSEEQEEFPLQTPFFREEHLDEDGTRNGYYWFKQTTDRGWSVVSLISIAQYKQEINEWMILMLYMAILFVLVSLIVGLLLWKTFYRPLHQLNSEIKLMSNHNFASEVVSTKIPEFVDLLSHFRKMKKQITNLIQAIEQKERNRADLEVEKLLHQINPHFLMNTLDTARWLAVAGNKEEVTHLLTALNKLLYYNMGKLGNSSTLNQEIDSVKQYLELQQIRYDFDYKIELFIADSLLESSVPRFILQPIVENSIYHGLEDDGSIRIAITNDPHNMMIKVSDNGRGMSEEDIQRIWQKDQQKEKGMGIGLHYVKQILDRTYEGRASIDIFSSTNNGTDVVLTIPIGEEFS</sequence>
<dbReference type="GO" id="GO:0000155">
    <property type="term" value="F:phosphorelay sensor kinase activity"/>
    <property type="evidence" value="ECO:0007669"/>
    <property type="project" value="InterPro"/>
</dbReference>
<keyword evidence="12" id="KW-0902">Two-component regulatory system</keyword>
<dbReference type="PANTHER" id="PTHR34220:SF11">
    <property type="entry name" value="SENSOR PROTEIN KINASE HPTS"/>
    <property type="match status" value="1"/>
</dbReference>
<keyword evidence="13 15" id="KW-0472">Membrane</keyword>
<dbReference type="AlphaFoldDB" id="A0A317L285"/>
<keyword evidence="8" id="KW-0547">Nucleotide-binding</keyword>
<evidence type="ECO:0000256" key="6">
    <source>
        <dbReference type="ARBA" id="ARBA00022679"/>
    </source>
</evidence>
<evidence type="ECO:0000256" key="4">
    <source>
        <dbReference type="ARBA" id="ARBA00022475"/>
    </source>
</evidence>
<dbReference type="Proteomes" id="UP000245624">
    <property type="component" value="Unassembled WGS sequence"/>
</dbReference>
<dbReference type="SUPFAM" id="SSF55874">
    <property type="entry name" value="ATPase domain of HSP90 chaperone/DNA topoisomerase II/histidine kinase"/>
    <property type="match status" value="1"/>
</dbReference>
<dbReference type="SMART" id="SM00387">
    <property type="entry name" value="HATPase_c"/>
    <property type="match status" value="1"/>
</dbReference>
<dbReference type="InterPro" id="IPR005467">
    <property type="entry name" value="His_kinase_dom"/>
</dbReference>
<dbReference type="InterPro" id="IPR010559">
    <property type="entry name" value="Sig_transdc_His_kin_internal"/>
</dbReference>
<comment type="subcellular location">
    <subcellularLocation>
        <location evidence="2">Cell membrane</location>
        <topology evidence="2">Multi-pass membrane protein</topology>
    </subcellularLocation>
</comment>
<evidence type="ECO:0000256" key="1">
    <source>
        <dbReference type="ARBA" id="ARBA00000085"/>
    </source>
</evidence>
<evidence type="ECO:0000313" key="17">
    <source>
        <dbReference type="EMBL" id="PWU69765.1"/>
    </source>
</evidence>
<feature type="domain" description="Histidine kinase" evidence="16">
    <location>
        <begin position="473"/>
        <end position="574"/>
    </location>
</feature>
<dbReference type="InterPro" id="IPR050640">
    <property type="entry name" value="Bact_2-comp_sensor_kinase"/>
</dbReference>
<evidence type="ECO:0000256" key="12">
    <source>
        <dbReference type="ARBA" id="ARBA00023012"/>
    </source>
</evidence>
<evidence type="ECO:0000256" key="9">
    <source>
        <dbReference type="ARBA" id="ARBA00022777"/>
    </source>
</evidence>
<keyword evidence="18" id="KW-1185">Reference proteome</keyword>
<feature type="coiled-coil region" evidence="14">
    <location>
        <begin position="351"/>
        <end position="385"/>
    </location>
</feature>
<dbReference type="InterPro" id="IPR036890">
    <property type="entry name" value="HATPase_C_sf"/>
</dbReference>
<dbReference type="EC" id="2.7.13.3" evidence="3"/>
<dbReference type="InterPro" id="IPR004358">
    <property type="entry name" value="Sig_transdc_His_kin-like_C"/>
</dbReference>
<evidence type="ECO:0000256" key="14">
    <source>
        <dbReference type="SAM" id="Coils"/>
    </source>
</evidence>
<proteinExistence type="predicted"/>
<dbReference type="EMBL" id="QGTD01000004">
    <property type="protein sequence ID" value="PWU69765.1"/>
    <property type="molecule type" value="Genomic_DNA"/>
</dbReference>
<dbReference type="GO" id="GO:0005886">
    <property type="term" value="C:plasma membrane"/>
    <property type="evidence" value="ECO:0007669"/>
    <property type="project" value="UniProtKB-SubCell"/>
</dbReference>
<evidence type="ECO:0000256" key="15">
    <source>
        <dbReference type="SAM" id="Phobius"/>
    </source>
</evidence>
<organism evidence="17 18">
    <name type="scientific">Gracilibacillus dipsosauri</name>
    <dbReference type="NCBI Taxonomy" id="178340"/>
    <lineage>
        <taxon>Bacteria</taxon>
        <taxon>Bacillati</taxon>
        <taxon>Bacillota</taxon>
        <taxon>Bacilli</taxon>
        <taxon>Bacillales</taxon>
        <taxon>Bacillaceae</taxon>
        <taxon>Gracilibacillus</taxon>
    </lineage>
</organism>
<dbReference type="Gene3D" id="6.10.340.10">
    <property type="match status" value="1"/>
</dbReference>
<dbReference type="Pfam" id="PF02518">
    <property type="entry name" value="HATPase_c"/>
    <property type="match status" value="1"/>
</dbReference>
<keyword evidence="9 17" id="KW-0418">Kinase</keyword>
<dbReference type="RefSeq" id="WP_109983175.1">
    <property type="nucleotide sequence ID" value="NZ_QGTD01000004.1"/>
</dbReference>
<accession>A0A317L285</accession>
<dbReference type="GO" id="GO:0005524">
    <property type="term" value="F:ATP binding"/>
    <property type="evidence" value="ECO:0007669"/>
    <property type="project" value="UniProtKB-KW"/>
</dbReference>
<feature type="transmembrane region" description="Helical" evidence="15">
    <location>
        <begin position="287"/>
        <end position="310"/>
    </location>
</feature>
<comment type="catalytic activity">
    <reaction evidence="1">
        <text>ATP + protein L-histidine = ADP + protein N-phospho-L-histidine.</text>
        <dbReference type="EC" id="2.7.13.3"/>
    </reaction>
</comment>
<keyword evidence="14" id="KW-0175">Coiled coil</keyword>
<evidence type="ECO:0000259" key="16">
    <source>
        <dbReference type="PROSITE" id="PS50109"/>
    </source>
</evidence>
<keyword evidence="4" id="KW-1003">Cell membrane</keyword>
<keyword evidence="10" id="KW-0067">ATP-binding</keyword>
<keyword evidence="11 15" id="KW-1133">Transmembrane helix</keyword>
<dbReference type="Pfam" id="PF06580">
    <property type="entry name" value="His_kinase"/>
    <property type="match status" value="1"/>
</dbReference>
<comment type="caution">
    <text evidence="17">The sequence shown here is derived from an EMBL/GenBank/DDBJ whole genome shotgun (WGS) entry which is preliminary data.</text>
</comment>
<evidence type="ECO:0000256" key="13">
    <source>
        <dbReference type="ARBA" id="ARBA00023136"/>
    </source>
</evidence>
<dbReference type="OrthoDB" id="9776552at2"/>
<dbReference type="PROSITE" id="PS50109">
    <property type="entry name" value="HIS_KIN"/>
    <property type="match status" value="1"/>
</dbReference>
<dbReference type="InterPro" id="IPR003594">
    <property type="entry name" value="HATPase_dom"/>
</dbReference>
<keyword evidence="6" id="KW-0808">Transferase</keyword>
<evidence type="ECO:0000256" key="2">
    <source>
        <dbReference type="ARBA" id="ARBA00004651"/>
    </source>
</evidence>
<protein>
    <recommendedName>
        <fullName evidence="3">histidine kinase</fullName>
        <ecNumber evidence="3">2.7.13.3</ecNumber>
    </recommendedName>
</protein>
<evidence type="ECO:0000256" key="3">
    <source>
        <dbReference type="ARBA" id="ARBA00012438"/>
    </source>
</evidence>
<dbReference type="Gene3D" id="3.30.565.10">
    <property type="entry name" value="Histidine kinase-like ATPase, C-terminal domain"/>
    <property type="match status" value="1"/>
</dbReference>
<evidence type="ECO:0000256" key="8">
    <source>
        <dbReference type="ARBA" id="ARBA00022741"/>
    </source>
</evidence>